<dbReference type="AlphaFoldDB" id="W7ISM4"/>
<proteinExistence type="predicted"/>
<keyword evidence="13" id="KW-1185">Reference proteome</keyword>
<feature type="transmembrane region" description="Helical" evidence="9">
    <location>
        <begin position="427"/>
        <end position="445"/>
    </location>
</feature>
<evidence type="ECO:0000259" key="11">
    <source>
        <dbReference type="Pfam" id="PF24878"/>
    </source>
</evidence>
<feature type="domain" description="Putative mannosyltransferase YkcA/B-like C-terminal" evidence="11">
    <location>
        <begin position="521"/>
        <end position="609"/>
    </location>
</feature>
<dbReference type="Pfam" id="PF13231">
    <property type="entry name" value="PMT_2"/>
    <property type="match status" value="1"/>
</dbReference>
<feature type="transmembrane region" description="Helical" evidence="9">
    <location>
        <begin position="161"/>
        <end position="179"/>
    </location>
</feature>
<comment type="subcellular location">
    <subcellularLocation>
        <location evidence="1">Cell membrane</location>
        <topology evidence="1">Multi-pass membrane protein</topology>
    </subcellularLocation>
</comment>
<feature type="transmembrane region" description="Helical" evidence="9">
    <location>
        <begin position="185"/>
        <end position="218"/>
    </location>
</feature>
<feature type="transmembrane region" description="Helical" evidence="9">
    <location>
        <begin position="311"/>
        <end position="328"/>
    </location>
</feature>
<dbReference type="Proteomes" id="UP000019277">
    <property type="component" value="Unassembled WGS sequence"/>
</dbReference>
<keyword evidence="4" id="KW-0808">Transferase</keyword>
<evidence type="ECO:0000256" key="3">
    <source>
        <dbReference type="ARBA" id="ARBA00022676"/>
    </source>
</evidence>
<evidence type="ECO:0000256" key="5">
    <source>
        <dbReference type="ARBA" id="ARBA00022692"/>
    </source>
</evidence>
<evidence type="ECO:0000256" key="4">
    <source>
        <dbReference type="ARBA" id="ARBA00022679"/>
    </source>
</evidence>
<keyword evidence="2" id="KW-1003">Cell membrane</keyword>
<dbReference type="PANTHER" id="PTHR33908:SF3">
    <property type="entry name" value="UNDECAPRENYL PHOSPHATE-ALPHA-4-AMINO-4-DEOXY-L-ARABINOSE ARABINOSYL TRANSFERASE"/>
    <property type="match status" value="1"/>
</dbReference>
<dbReference type="InterPro" id="IPR056785">
    <property type="entry name" value="YkcA/B-like_C"/>
</dbReference>
<sequence length="630" mass="63867">MTLVADRAVPTDQPGGVPEIPAAPPPRRHRVALAVLLLGTAVLYLWNLGASGWANAYYSAAAQAGGESWSAWFFGATDAAGGITVDKTPAATWLMGLSVRVFGLSPWSVLVPQALAGVASVAVLHAAVRRWSGPAAGLIAGAALALTPVAALMFRFNNPDALLVLLLVVAAYCVVRALEKASPKWLVLAGAAVGFAFLTKMLQAFLVLPAFGLVYLIAAPTGLGKRIGHLVAALGAMVVAGGWWVLVVELVPAASRPYIGGSQENSVLELALGYNGLGRLTGNEVGSVGGGAGWGSPGWSRLFGTEMGSEIAWLLPAALLALLGGLWLTRRAPRTDRTRAALILWGGWLVVTGVTFSLMDGIIHPYYAVALAPAVAALVGIGAATAWRSRHDFASVGLLAAGVALTAVEASLLLARESDWLPWLRPVVLFGGLVVAALIVLVPVLPRLAARGVAALALVVVLAAPGAYSVATAAQPHSGALPSVGPGSAMGFGGGGGPGGGGRGGGMGGLLGAPTPSAEVVAALSRDSTSYTWAAAVVGSNNAAGYQLAIDLPVFALGGFNGTDPAPTLAQFQQMVANGQVHWFISSTIMSGGSGSDAAREIAEWVADNFTATPVDGTALYDLSTPTATT</sequence>
<comment type="caution">
    <text evidence="12">The sequence shown here is derived from an EMBL/GenBank/DDBJ whole genome shotgun (WGS) entry which is preliminary data.</text>
</comment>
<feature type="region of interest" description="Disordered" evidence="8">
    <location>
        <begin position="1"/>
        <end position="23"/>
    </location>
</feature>
<keyword evidence="3" id="KW-0328">Glycosyltransferase</keyword>
<feature type="transmembrane region" description="Helical" evidence="9">
    <location>
        <begin position="134"/>
        <end position="154"/>
    </location>
</feature>
<evidence type="ECO:0000256" key="7">
    <source>
        <dbReference type="ARBA" id="ARBA00023136"/>
    </source>
</evidence>
<evidence type="ECO:0000256" key="1">
    <source>
        <dbReference type="ARBA" id="ARBA00004651"/>
    </source>
</evidence>
<dbReference type="GO" id="GO:0005886">
    <property type="term" value="C:plasma membrane"/>
    <property type="evidence" value="ECO:0007669"/>
    <property type="project" value="UniProtKB-SubCell"/>
</dbReference>
<evidence type="ECO:0000256" key="9">
    <source>
        <dbReference type="SAM" id="Phobius"/>
    </source>
</evidence>
<dbReference type="eggNOG" id="COG1807">
    <property type="taxonomic scope" value="Bacteria"/>
</dbReference>
<dbReference type="InterPro" id="IPR050297">
    <property type="entry name" value="LipidA_mod_glycosyltrf_83"/>
</dbReference>
<dbReference type="GO" id="GO:0010041">
    <property type="term" value="P:response to iron(III) ion"/>
    <property type="evidence" value="ECO:0007669"/>
    <property type="project" value="TreeGrafter"/>
</dbReference>
<evidence type="ECO:0000256" key="8">
    <source>
        <dbReference type="SAM" id="MobiDB-lite"/>
    </source>
</evidence>
<protein>
    <submittedName>
        <fullName evidence="12">Putative integral membrane protein</fullName>
    </submittedName>
</protein>
<feature type="domain" description="Glycosyltransferase RgtA/B/C/D-like" evidence="10">
    <location>
        <begin position="86"/>
        <end position="240"/>
    </location>
</feature>
<feature type="transmembrane region" description="Helical" evidence="9">
    <location>
        <begin position="31"/>
        <end position="49"/>
    </location>
</feature>
<keyword evidence="7 9" id="KW-0472">Membrane</keyword>
<name>W7ISM4_9PSEU</name>
<dbReference type="InterPro" id="IPR038731">
    <property type="entry name" value="RgtA/B/C-like"/>
</dbReference>
<dbReference type="GO" id="GO:0016763">
    <property type="term" value="F:pentosyltransferase activity"/>
    <property type="evidence" value="ECO:0007669"/>
    <property type="project" value="TreeGrafter"/>
</dbReference>
<reference evidence="12 13" key="1">
    <citation type="journal article" date="2014" name="Genome Announc.">
        <title>Draft Genome Sequence of the Antitrypanosomally Active Sponge-Associated Bacterium Actinokineospora sp. Strain EG49.</title>
        <authorList>
            <person name="Harjes J."/>
            <person name="Ryu T."/>
            <person name="Abdelmohsen U.R."/>
            <person name="Moitinho-Silva L."/>
            <person name="Horn H."/>
            <person name="Ravasi T."/>
            <person name="Hentschel U."/>
        </authorList>
    </citation>
    <scope>NUCLEOTIDE SEQUENCE [LARGE SCALE GENOMIC DNA]</scope>
    <source>
        <strain evidence="12 13">EG49</strain>
    </source>
</reference>
<feature type="transmembrane region" description="Helical" evidence="9">
    <location>
        <begin position="452"/>
        <end position="471"/>
    </location>
</feature>
<evidence type="ECO:0000313" key="13">
    <source>
        <dbReference type="Proteomes" id="UP000019277"/>
    </source>
</evidence>
<feature type="transmembrane region" description="Helical" evidence="9">
    <location>
        <begin position="69"/>
        <end position="86"/>
    </location>
</feature>
<keyword evidence="6 9" id="KW-1133">Transmembrane helix</keyword>
<dbReference type="PATRIC" id="fig|909613.9.peg.1360"/>
<dbReference type="GO" id="GO:0009103">
    <property type="term" value="P:lipopolysaccharide biosynthetic process"/>
    <property type="evidence" value="ECO:0007669"/>
    <property type="project" value="UniProtKB-ARBA"/>
</dbReference>
<feature type="transmembrane region" description="Helical" evidence="9">
    <location>
        <begin position="365"/>
        <end position="386"/>
    </location>
</feature>
<gene>
    <name evidence="12" type="ORF">UO65_1346</name>
</gene>
<dbReference type="EMBL" id="AYXG01000048">
    <property type="protein sequence ID" value="EWC63348.1"/>
    <property type="molecule type" value="Genomic_DNA"/>
</dbReference>
<feature type="transmembrane region" description="Helical" evidence="9">
    <location>
        <begin position="107"/>
        <end position="128"/>
    </location>
</feature>
<accession>W7ISM4</accession>
<evidence type="ECO:0000259" key="10">
    <source>
        <dbReference type="Pfam" id="PF13231"/>
    </source>
</evidence>
<feature type="transmembrane region" description="Helical" evidence="9">
    <location>
        <begin position="340"/>
        <end position="359"/>
    </location>
</feature>
<feature type="transmembrane region" description="Helical" evidence="9">
    <location>
        <begin position="230"/>
        <end position="248"/>
    </location>
</feature>
<evidence type="ECO:0000313" key="12">
    <source>
        <dbReference type="EMBL" id="EWC63348.1"/>
    </source>
</evidence>
<keyword evidence="5 9" id="KW-0812">Transmembrane</keyword>
<feature type="transmembrane region" description="Helical" evidence="9">
    <location>
        <begin position="393"/>
        <end position="415"/>
    </location>
</feature>
<evidence type="ECO:0000256" key="6">
    <source>
        <dbReference type="ARBA" id="ARBA00022989"/>
    </source>
</evidence>
<dbReference type="PANTHER" id="PTHR33908">
    <property type="entry name" value="MANNOSYLTRANSFERASE YKCB-RELATED"/>
    <property type="match status" value="1"/>
</dbReference>
<dbReference type="STRING" id="909613.UO65_1346"/>
<dbReference type="Pfam" id="PF24878">
    <property type="entry name" value="YkcB_C"/>
    <property type="match status" value="1"/>
</dbReference>
<evidence type="ECO:0000256" key="2">
    <source>
        <dbReference type="ARBA" id="ARBA00022475"/>
    </source>
</evidence>
<organism evidence="12 13">
    <name type="scientific">Actinokineospora spheciospongiae</name>
    <dbReference type="NCBI Taxonomy" id="909613"/>
    <lineage>
        <taxon>Bacteria</taxon>
        <taxon>Bacillati</taxon>
        <taxon>Actinomycetota</taxon>
        <taxon>Actinomycetes</taxon>
        <taxon>Pseudonocardiales</taxon>
        <taxon>Pseudonocardiaceae</taxon>
        <taxon>Actinokineospora</taxon>
    </lineage>
</organism>
<dbReference type="RefSeq" id="WP_152552001.1">
    <property type="nucleotide sequence ID" value="NZ_AYXG01000048.1"/>
</dbReference>